<dbReference type="PANTHER" id="PTHR46891">
    <property type="entry name" value="SERPENTINE RECEPTOR, CLASS H-RELATED"/>
    <property type="match status" value="1"/>
</dbReference>
<dbReference type="CTD" id="9824223"/>
<dbReference type="EMBL" id="WUAV01000005">
    <property type="protein sequence ID" value="KAF1751276.1"/>
    <property type="molecule type" value="Genomic_DNA"/>
</dbReference>
<name>A0A6A5G8U6_CAERE</name>
<comment type="caution">
    <text evidence="2">The sequence shown here is derived from an EMBL/GenBank/DDBJ whole genome shotgun (WGS) entry which is preliminary data.</text>
</comment>
<accession>A0A6A5G8U6</accession>
<evidence type="ECO:0000313" key="2">
    <source>
        <dbReference type="EMBL" id="KAF1751276.1"/>
    </source>
</evidence>
<reference evidence="2 3" key="1">
    <citation type="submission" date="2019-12" db="EMBL/GenBank/DDBJ databases">
        <title>Chromosome-level assembly of the Caenorhabditis remanei genome.</title>
        <authorList>
            <person name="Teterina A.A."/>
            <person name="Willis J.H."/>
            <person name="Phillips P.C."/>
        </authorList>
    </citation>
    <scope>NUCLEOTIDE SEQUENCE [LARGE SCALE GENOMIC DNA]</scope>
    <source>
        <strain evidence="2 3">PX506</strain>
        <tissue evidence="2">Whole organism</tissue>
    </source>
</reference>
<keyword evidence="1" id="KW-0812">Transmembrane</keyword>
<sequence>MPFFPDVSIFSRSKNEWIQLLYDDREMCSKPGPLGYSVSLTTAHLIAAPIYAVAFYTLYAEKSSNFKVYKRYLATHAVRLIVDSNLCSTWVKRAERIAVFARWTLIVFTISTVITLALCVVGLFDQTMHKMKLIQVGNRYLG</sequence>
<dbReference type="RefSeq" id="XP_053581188.1">
    <property type="nucleotide sequence ID" value="XM_053732275.1"/>
</dbReference>
<dbReference type="Proteomes" id="UP000483820">
    <property type="component" value="Chromosome V"/>
</dbReference>
<evidence type="ECO:0000256" key="1">
    <source>
        <dbReference type="SAM" id="Phobius"/>
    </source>
</evidence>
<keyword evidence="1" id="KW-1133">Transmembrane helix</keyword>
<gene>
    <name evidence="2" type="ORF">GCK72_017830</name>
</gene>
<protein>
    <submittedName>
        <fullName evidence="2">Uncharacterized protein</fullName>
    </submittedName>
</protein>
<feature type="transmembrane region" description="Helical" evidence="1">
    <location>
        <begin position="34"/>
        <end position="60"/>
    </location>
</feature>
<feature type="transmembrane region" description="Helical" evidence="1">
    <location>
        <begin position="103"/>
        <end position="124"/>
    </location>
</feature>
<dbReference type="AlphaFoldDB" id="A0A6A5G8U6"/>
<evidence type="ECO:0000313" key="3">
    <source>
        <dbReference type="Proteomes" id="UP000483820"/>
    </source>
</evidence>
<keyword evidence="1" id="KW-0472">Membrane</keyword>
<dbReference type="PANTHER" id="PTHR46891:SF6">
    <property type="entry name" value="SERPENTINE RECEPTOR, CLASS H"/>
    <property type="match status" value="1"/>
</dbReference>
<organism evidence="2 3">
    <name type="scientific">Caenorhabditis remanei</name>
    <name type="common">Caenorhabditis vulgaris</name>
    <dbReference type="NCBI Taxonomy" id="31234"/>
    <lineage>
        <taxon>Eukaryota</taxon>
        <taxon>Metazoa</taxon>
        <taxon>Ecdysozoa</taxon>
        <taxon>Nematoda</taxon>
        <taxon>Chromadorea</taxon>
        <taxon>Rhabditida</taxon>
        <taxon>Rhabditina</taxon>
        <taxon>Rhabditomorpha</taxon>
        <taxon>Rhabditoidea</taxon>
        <taxon>Rhabditidae</taxon>
        <taxon>Peloderinae</taxon>
        <taxon>Caenorhabditis</taxon>
    </lineage>
</organism>
<dbReference type="GeneID" id="9824223"/>
<dbReference type="KEGG" id="crq:GCK72_017830"/>
<proteinExistence type="predicted"/>